<dbReference type="GO" id="GO:0032190">
    <property type="term" value="F:acrosin binding"/>
    <property type="evidence" value="ECO:0007669"/>
    <property type="project" value="TreeGrafter"/>
</dbReference>
<keyword evidence="2" id="KW-1133">Transmembrane helix</keyword>
<keyword evidence="2" id="KW-1003">Cell membrane</keyword>
<dbReference type="PANTHER" id="PTHR11576">
    <property type="entry name" value="ZONA PELLUCIDA SPERM-BINDING PROTEIN 3"/>
    <property type="match status" value="1"/>
</dbReference>
<reference evidence="4 5" key="1">
    <citation type="journal article" date="2018" name="Nat. Ecol. Evol.">
        <title>Shark genomes provide insights into elasmobranch evolution and the origin of vertebrates.</title>
        <authorList>
            <person name="Hara Y"/>
            <person name="Yamaguchi K"/>
            <person name="Onimaru K"/>
            <person name="Kadota M"/>
            <person name="Koyanagi M"/>
            <person name="Keeley SD"/>
            <person name="Tatsumi K"/>
            <person name="Tanaka K"/>
            <person name="Motone F"/>
            <person name="Kageyama Y"/>
            <person name="Nozu R"/>
            <person name="Adachi N"/>
            <person name="Nishimura O"/>
            <person name="Nakagawa R"/>
            <person name="Tanegashima C"/>
            <person name="Kiyatake I"/>
            <person name="Matsumoto R"/>
            <person name="Murakumo K"/>
            <person name="Nishida K"/>
            <person name="Terakita A"/>
            <person name="Kuratani S"/>
            <person name="Sato K"/>
            <person name="Hyodo S Kuraku.S."/>
        </authorList>
    </citation>
    <scope>NUCLEOTIDE SEQUENCE [LARGE SCALE GENOMIC DNA]</scope>
</reference>
<keyword evidence="1 2" id="KW-1015">Disulfide bond</keyword>
<evidence type="ECO:0000313" key="5">
    <source>
        <dbReference type="Proteomes" id="UP000287033"/>
    </source>
</evidence>
<dbReference type="Gene3D" id="2.60.40.4100">
    <property type="entry name" value="Zona pellucida, ZP-C domain"/>
    <property type="match status" value="1"/>
</dbReference>
<dbReference type="InterPro" id="IPR001507">
    <property type="entry name" value="ZP_dom"/>
</dbReference>
<dbReference type="GO" id="GO:0005886">
    <property type="term" value="C:plasma membrane"/>
    <property type="evidence" value="ECO:0007669"/>
    <property type="project" value="UniProtKB-SubCell"/>
</dbReference>
<comment type="function">
    <text evidence="2">Component of the zona pellucida, an extracellular matrix surrounding oocytes which mediates sperm binding, induction of the acrosome reaction and prevents post-fertilization polyspermy. The zona pellucida is composed of 3 to 4 glycoproteins, ZP1, ZP2, ZP3, and ZP4. ZP3 is essential for sperm binding and zona matrix formation.</text>
</comment>
<keyword evidence="2" id="KW-0472">Membrane</keyword>
<dbReference type="GO" id="GO:0035804">
    <property type="term" value="F:structural constituent of egg coat"/>
    <property type="evidence" value="ECO:0007669"/>
    <property type="project" value="UniProtKB-UniRule"/>
</dbReference>
<evidence type="ECO:0000259" key="3">
    <source>
        <dbReference type="PROSITE" id="PS51034"/>
    </source>
</evidence>
<organism evidence="4 5">
    <name type="scientific">Chiloscyllium punctatum</name>
    <name type="common">Brownbanded bambooshark</name>
    <name type="synonym">Hemiscyllium punctatum</name>
    <dbReference type="NCBI Taxonomy" id="137246"/>
    <lineage>
        <taxon>Eukaryota</taxon>
        <taxon>Metazoa</taxon>
        <taxon>Chordata</taxon>
        <taxon>Craniata</taxon>
        <taxon>Vertebrata</taxon>
        <taxon>Chondrichthyes</taxon>
        <taxon>Elasmobranchii</taxon>
        <taxon>Galeomorphii</taxon>
        <taxon>Galeoidea</taxon>
        <taxon>Orectolobiformes</taxon>
        <taxon>Hemiscylliidae</taxon>
        <taxon>Chiloscyllium</taxon>
    </lineage>
</organism>
<comment type="PTM">
    <text evidence="2">Proteolytically cleaved before the transmembrane segment to yield the secreted ectodomain incorporated in the zona pellucida.</text>
</comment>
<dbReference type="EMBL" id="BEZZ01001749">
    <property type="protein sequence ID" value="GCC20363.1"/>
    <property type="molecule type" value="Genomic_DNA"/>
</dbReference>
<feature type="transmembrane region" description="Helical" evidence="2">
    <location>
        <begin position="215"/>
        <end position="245"/>
    </location>
</feature>
<feature type="domain" description="ZP" evidence="3">
    <location>
        <begin position="1"/>
        <end position="201"/>
    </location>
</feature>
<dbReference type="GO" id="GO:2000344">
    <property type="term" value="P:positive regulation of acrosome reaction"/>
    <property type="evidence" value="ECO:0007669"/>
    <property type="project" value="UniProtKB-UniRule"/>
</dbReference>
<dbReference type="InterPro" id="IPR042235">
    <property type="entry name" value="ZP-C_dom"/>
</dbReference>
<dbReference type="SMART" id="SM00241">
    <property type="entry name" value="ZP"/>
    <property type="match status" value="1"/>
</dbReference>
<comment type="subcellular location">
    <subcellularLocation>
        <location evidence="2">Zona pellucida</location>
    </subcellularLocation>
    <subcellularLocation>
        <location evidence="2">Cell membrane</location>
        <topology evidence="2">Single-pass type I membrane protein</topology>
    </subcellularLocation>
</comment>
<dbReference type="PANTHER" id="PTHR11576:SF2">
    <property type="entry name" value="ZONA PELLUCIDA SPERM-BINDING PROTEIN 3"/>
    <property type="match status" value="1"/>
</dbReference>
<sequence length="253" mass="28237">MVTKHHFLYSTHLYYMLKEPRLAIVRTSSDIALIECHYPRNDVNSQAVWPTWLPFKSLLKRGGFLSYSLRQMNDKWDAERVSNVYYLGELIHIEASVMSIDHEPLRLYVDSCVATVTPDKDSTPRYQLIDFNGCLMDSHASDSCSSFVSPRVQQNKLQISLGAFRFSKGKNLEDQLRKAGEIQMGPLVILASRMQRENQNISNGQGTPEHNGVDLMIIVGVVGAVALLLSALVVGGVVICGSLTINKLVKPSI</sequence>
<gene>
    <name evidence="4" type="ORF">chiPu_0018922</name>
</gene>
<dbReference type="STRING" id="137246.A0A401RQE1"/>
<dbReference type="GO" id="GO:0035803">
    <property type="term" value="P:egg coat formation"/>
    <property type="evidence" value="ECO:0007669"/>
    <property type="project" value="UniProtKB-UniRule"/>
</dbReference>
<comment type="domain">
    <text evidence="2">The ZP domain is involved in the polymerization of the ZP proteins to form the zona pellucida.</text>
</comment>
<accession>A0A401RQE1</accession>
<dbReference type="FunFam" id="2.60.40.4100:FF:000002">
    <property type="entry name" value="Zona pellucida sperm-binding protein 3"/>
    <property type="match status" value="1"/>
</dbReference>
<keyword evidence="2" id="KW-0732">Signal</keyword>
<comment type="similarity">
    <text evidence="2">Belongs to the ZP domain family. ZPC subfamily.</text>
</comment>
<name>A0A401RQE1_CHIPU</name>
<dbReference type="OMA" id="CHYPRND"/>
<evidence type="ECO:0000256" key="2">
    <source>
        <dbReference type="RuleBase" id="RU367066"/>
    </source>
</evidence>
<evidence type="ECO:0000256" key="1">
    <source>
        <dbReference type="ARBA" id="ARBA00023157"/>
    </source>
</evidence>
<comment type="caution">
    <text evidence="4">The sequence shown here is derived from an EMBL/GenBank/DDBJ whole genome shotgun (WGS) entry which is preliminary data.</text>
</comment>
<dbReference type="Pfam" id="PF00100">
    <property type="entry name" value="Zona_pellucida"/>
    <property type="match status" value="1"/>
</dbReference>
<evidence type="ECO:0000313" key="4">
    <source>
        <dbReference type="EMBL" id="GCC20363.1"/>
    </source>
</evidence>
<dbReference type="Proteomes" id="UP000287033">
    <property type="component" value="Unassembled WGS sequence"/>
</dbReference>
<dbReference type="Gene3D" id="2.60.40.3210">
    <property type="entry name" value="Zona pellucida, ZP-N domain"/>
    <property type="match status" value="1"/>
</dbReference>
<keyword evidence="2" id="KW-0964">Secreted</keyword>
<keyword evidence="2" id="KW-0272">Extracellular matrix</keyword>
<keyword evidence="5" id="KW-1185">Reference proteome</keyword>
<protein>
    <recommendedName>
        <fullName evidence="2">Zona pellucida sperm-binding protein 3</fullName>
    </recommendedName>
</protein>
<dbReference type="OrthoDB" id="8880842at2759"/>
<proteinExistence type="inferred from homology"/>
<dbReference type="GO" id="GO:0007339">
    <property type="term" value="P:binding of sperm to zona pellucida"/>
    <property type="evidence" value="ECO:0007669"/>
    <property type="project" value="UniProtKB-UniRule"/>
</dbReference>
<dbReference type="PROSITE" id="PS51034">
    <property type="entry name" value="ZP_2"/>
    <property type="match status" value="1"/>
</dbReference>
<keyword evidence="2" id="KW-0812">Transmembrane</keyword>
<dbReference type="AlphaFoldDB" id="A0A401RQE1"/>
<dbReference type="GO" id="GO:0035805">
    <property type="term" value="C:egg coat"/>
    <property type="evidence" value="ECO:0007669"/>
    <property type="project" value="UniProtKB-SubCell"/>
</dbReference>
<keyword evidence="2" id="KW-0165">Cleavage on pair of basic residues</keyword>
<dbReference type="InterPro" id="IPR055355">
    <property type="entry name" value="ZP-C"/>
</dbReference>